<evidence type="ECO:0000256" key="8">
    <source>
        <dbReference type="ARBA" id="ARBA00022777"/>
    </source>
</evidence>
<dbReference type="PANTHER" id="PTHR10344">
    <property type="entry name" value="THYMIDYLATE KINASE"/>
    <property type="match status" value="1"/>
</dbReference>
<comment type="similarity">
    <text evidence="2">Belongs to the thymidylate kinase family.</text>
</comment>
<dbReference type="GO" id="GO:0005739">
    <property type="term" value="C:mitochondrion"/>
    <property type="evidence" value="ECO:0007669"/>
    <property type="project" value="TreeGrafter"/>
</dbReference>
<keyword evidence="9" id="KW-0067">ATP-binding</keyword>
<dbReference type="AlphaFoldDB" id="A0A9Q0S1K3"/>
<dbReference type="GO" id="GO:0005634">
    <property type="term" value="C:nucleus"/>
    <property type="evidence" value="ECO:0007669"/>
    <property type="project" value="TreeGrafter"/>
</dbReference>
<dbReference type="InterPro" id="IPR018094">
    <property type="entry name" value="Thymidylate_kinase"/>
</dbReference>
<evidence type="ECO:0000256" key="7">
    <source>
        <dbReference type="ARBA" id="ARBA00022741"/>
    </source>
</evidence>
<evidence type="ECO:0000259" key="10">
    <source>
        <dbReference type="Pfam" id="PF02223"/>
    </source>
</evidence>
<dbReference type="NCBIfam" id="TIGR00041">
    <property type="entry name" value="DTMP_kinase"/>
    <property type="match status" value="1"/>
</dbReference>
<keyword evidence="6" id="KW-0545">Nucleotide biosynthesis</keyword>
<dbReference type="CDD" id="cd01672">
    <property type="entry name" value="TMPK"/>
    <property type="match status" value="1"/>
</dbReference>
<keyword evidence="8 11" id="KW-0418">Kinase</keyword>
<dbReference type="Gene3D" id="3.40.50.300">
    <property type="entry name" value="P-loop containing nucleotide triphosphate hydrolases"/>
    <property type="match status" value="1"/>
</dbReference>
<organism evidence="11 12">
    <name type="scientific">Pseudolycoriella hygida</name>
    <dbReference type="NCBI Taxonomy" id="35572"/>
    <lineage>
        <taxon>Eukaryota</taxon>
        <taxon>Metazoa</taxon>
        <taxon>Ecdysozoa</taxon>
        <taxon>Arthropoda</taxon>
        <taxon>Hexapoda</taxon>
        <taxon>Insecta</taxon>
        <taxon>Pterygota</taxon>
        <taxon>Neoptera</taxon>
        <taxon>Endopterygota</taxon>
        <taxon>Diptera</taxon>
        <taxon>Nematocera</taxon>
        <taxon>Sciaroidea</taxon>
        <taxon>Sciaridae</taxon>
        <taxon>Pseudolycoriella</taxon>
    </lineage>
</organism>
<dbReference type="GO" id="GO:0005829">
    <property type="term" value="C:cytosol"/>
    <property type="evidence" value="ECO:0007669"/>
    <property type="project" value="TreeGrafter"/>
</dbReference>
<evidence type="ECO:0000256" key="5">
    <source>
        <dbReference type="ARBA" id="ARBA00022679"/>
    </source>
</evidence>
<dbReference type="PROSITE" id="PS01331">
    <property type="entry name" value="THYMIDYLATE_KINASE"/>
    <property type="match status" value="1"/>
</dbReference>
<dbReference type="GO" id="GO:0004798">
    <property type="term" value="F:dTMP kinase activity"/>
    <property type="evidence" value="ECO:0007669"/>
    <property type="project" value="UniProtKB-EC"/>
</dbReference>
<evidence type="ECO:0000256" key="6">
    <source>
        <dbReference type="ARBA" id="ARBA00022727"/>
    </source>
</evidence>
<keyword evidence="12" id="KW-1185">Reference proteome</keyword>
<proteinExistence type="inferred from homology"/>
<feature type="domain" description="Thymidylate kinase-like" evidence="10">
    <location>
        <begin position="11"/>
        <end position="183"/>
    </location>
</feature>
<keyword evidence="7" id="KW-0547">Nucleotide-binding</keyword>
<evidence type="ECO:0000313" key="12">
    <source>
        <dbReference type="Proteomes" id="UP001151699"/>
    </source>
</evidence>
<reference evidence="11" key="1">
    <citation type="submission" date="2022-07" db="EMBL/GenBank/DDBJ databases">
        <authorList>
            <person name="Trinca V."/>
            <person name="Uliana J.V.C."/>
            <person name="Torres T.T."/>
            <person name="Ward R.J."/>
            <person name="Monesi N."/>
        </authorList>
    </citation>
    <scope>NUCLEOTIDE SEQUENCE</scope>
    <source>
        <strain evidence="11">HSMRA1968</strain>
        <tissue evidence="11">Whole embryos</tissue>
    </source>
</reference>
<accession>A0A9Q0S1K3</accession>
<dbReference type="InterPro" id="IPR018095">
    <property type="entry name" value="Thymidylate_kin_CS"/>
</dbReference>
<comment type="pathway">
    <text evidence="1">Pyrimidine metabolism; dTTP biosynthesis.</text>
</comment>
<dbReference type="EMBL" id="WJQU01000002">
    <property type="protein sequence ID" value="KAJ6640573.1"/>
    <property type="molecule type" value="Genomic_DNA"/>
</dbReference>
<dbReference type="InterPro" id="IPR027417">
    <property type="entry name" value="P-loop_NTPase"/>
</dbReference>
<dbReference type="GO" id="GO:0004550">
    <property type="term" value="F:nucleoside diphosphate kinase activity"/>
    <property type="evidence" value="ECO:0007669"/>
    <property type="project" value="TreeGrafter"/>
</dbReference>
<dbReference type="PANTHER" id="PTHR10344:SF1">
    <property type="entry name" value="THYMIDYLATE KINASE"/>
    <property type="match status" value="1"/>
</dbReference>
<keyword evidence="5" id="KW-0808">Transferase</keyword>
<protein>
    <recommendedName>
        <fullName evidence="4">Thymidylate kinase</fullName>
        <ecNumber evidence="3">2.7.4.9</ecNumber>
    </recommendedName>
</protein>
<evidence type="ECO:0000256" key="2">
    <source>
        <dbReference type="ARBA" id="ARBA00009776"/>
    </source>
</evidence>
<dbReference type="Proteomes" id="UP001151699">
    <property type="component" value="Chromosome B"/>
</dbReference>
<dbReference type="GO" id="GO:0005524">
    <property type="term" value="F:ATP binding"/>
    <property type="evidence" value="ECO:0007669"/>
    <property type="project" value="UniProtKB-KW"/>
</dbReference>
<dbReference type="GO" id="GO:0006233">
    <property type="term" value="P:dTDP biosynthetic process"/>
    <property type="evidence" value="ECO:0007669"/>
    <property type="project" value="InterPro"/>
</dbReference>
<evidence type="ECO:0000256" key="9">
    <source>
        <dbReference type="ARBA" id="ARBA00022840"/>
    </source>
</evidence>
<dbReference type="EC" id="2.7.4.9" evidence="3"/>
<evidence type="ECO:0000313" key="11">
    <source>
        <dbReference type="EMBL" id="KAJ6640573.1"/>
    </source>
</evidence>
<comment type="caution">
    <text evidence="11">The sequence shown here is derived from an EMBL/GenBank/DDBJ whole genome shotgun (WGS) entry which is preliminary data.</text>
</comment>
<dbReference type="OrthoDB" id="425602at2759"/>
<sequence length="208" mass="23950">MSTTRGALIVLEGVDRSGKTTQCKNLVEWLSKSGKKAKYINFPDRSTDCGSLIDKFLTNNQEFNDETIHLLFSLNRWESKSKMEKLLKEGITLVVDRYSYSGVAYSAAKGLSYDWCKNPEVGLLKPDLVLYLTLTCEAMLSRKGFGNERYENKEFQKKVRECFEKLYDSSYWQNVDANRSEMDLTQVLAKYADETILSMSNKPLKLLW</sequence>
<dbReference type="HAMAP" id="MF_00165">
    <property type="entry name" value="Thymidylate_kinase"/>
    <property type="match status" value="1"/>
</dbReference>
<evidence type="ECO:0000256" key="1">
    <source>
        <dbReference type="ARBA" id="ARBA00004992"/>
    </source>
</evidence>
<dbReference type="GO" id="GO:0006235">
    <property type="term" value="P:dTTP biosynthetic process"/>
    <property type="evidence" value="ECO:0007669"/>
    <property type="project" value="TreeGrafter"/>
</dbReference>
<dbReference type="SUPFAM" id="SSF52540">
    <property type="entry name" value="P-loop containing nucleoside triphosphate hydrolases"/>
    <property type="match status" value="1"/>
</dbReference>
<name>A0A9Q0S1K3_9DIPT</name>
<dbReference type="FunFam" id="3.40.50.300:FF:000679">
    <property type="entry name" value="Thymidylate kinase"/>
    <property type="match status" value="1"/>
</dbReference>
<dbReference type="Pfam" id="PF02223">
    <property type="entry name" value="Thymidylate_kin"/>
    <property type="match status" value="1"/>
</dbReference>
<gene>
    <name evidence="11" type="primary">ZEU1</name>
    <name evidence="11" type="ORF">Bhyg_05502</name>
</gene>
<dbReference type="InterPro" id="IPR039430">
    <property type="entry name" value="Thymidylate_kin-like_dom"/>
</dbReference>
<evidence type="ECO:0000256" key="4">
    <source>
        <dbReference type="ARBA" id="ARBA00017144"/>
    </source>
</evidence>
<dbReference type="GO" id="GO:0006227">
    <property type="term" value="P:dUDP biosynthetic process"/>
    <property type="evidence" value="ECO:0007669"/>
    <property type="project" value="TreeGrafter"/>
</dbReference>
<evidence type="ECO:0000256" key="3">
    <source>
        <dbReference type="ARBA" id="ARBA00012980"/>
    </source>
</evidence>